<evidence type="ECO:0000256" key="1">
    <source>
        <dbReference type="SAM" id="MobiDB-lite"/>
    </source>
</evidence>
<keyword evidence="2" id="KW-0812">Transmembrane</keyword>
<protein>
    <recommendedName>
        <fullName evidence="5">Secreted protein</fullName>
    </recommendedName>
</protein>
<organism evidence="3 4">
    <name type="scientific">Antrihabitans spumae</name>
    <dbReference type="NCBI Taxonomy" id="3373370"/>
    <lineage>
        <taxon>Bacteria</taxon>
        <taxon>Bacillati</taxon>
        <taxon>Actinomycetota</taxon>
        <taxon>Actinomycetes</taxon>
        <taxon>Mycobacteriales</taxon>
        <taxon>Nocardiaceae</taxon>
        <taxon>Antrihabitans</taxon>
    </lineage>
</organism>
<evidence type="ECO:0000313" key="4">
    <source>
        <dbReference type="Proteomes" id="UP001609175"/>
    </source>
</evidence>
<feature type="region of interest" description="Disordered" evidence="1">
    <location>
        <begin position="1"/>
        <end position="44"/>
    </location>
</feature>
<evidence type="ECO:0008006" key="5">
    <source>
        <dbReference type="Google" id="ProtNLM"/>
    </source>
</evidence>
<reference evidence="3 4" key="1">
    <citation type="submission" date="2024-10" db="EMBL/GenBank/DDBJ databases">
        <authorList>
            <person name="Riesco R."/>
        </authorList>
    </citation>
    <scope>NUCLEOTIDE SEQUENCE [LARGE SCALE GENOMIC DNA]</scope>
    <source>
        <strain evidence="3 4">NCIMB 15449</strain>
    </source>
</reference>
<sequence>MVAAPSASAVEEGEQRPASSQPGSSQPSPVGSRSEDATPPLSALQGSLTPKAAAAIVREHLDPRDVRVFLRSSPARLIAMGIVLVVLCVAAGAVAAATVRDQQQTLNTVLDETEPYAASSQRLYSSLSIADAAASTAFISGGIEPKAVRDAYSQAIGEAAAELAVGAADPEDADARKLAATIASKLPVYAGLVETARTNNRNGHPVGAAYLGEASTLMQTTMLPAAEDLSARQSAAVVDAQRAYTTPPWFSFALLVLALVALFGVQVLLARHWRRILNPGLIVASAIMVALFVWMAVGGSLSAAAADRALGHGTLPLAKLTEGRILAQQARSDETLKLVRRDTSGEYDVAFDEDMARLGAVLTDYGSDIEGSDRVADALRAHTGWLAAHKRMNDTLATGDFTGASIVAIGPGDADSTAQFEALDKAVQQGIVDTRDTLRSNVSRASTVVDKLTPGALTLAFVAAFFVLVGLLPRLREYR</sequence>
<comment type="caution">
    <text evidence="3">The sequence shown here is derived from an EMBL/GenBank/DDBJ whole genome shotgun (WGS) entry which is preliminary data.</text>
</comment>
<feature type="transmembrane region" description="Helical" evidence="2">
    <location>
        <begin position="452"/>
        <end position="472"/>
    </location>
</feature>
<dbReference type="EMBL" id="JBIMSO010000039">
    <property type="protein sequence ID" value="MFH5208396.1"/>
    <property type="molecule type" value="Genomic_DNA"/>
</dbReference>
<feature type="transmembrane region" description="Helical" evidence="2">
    <location>
        <begin position="281"/>
        <end position="306"/>
    </location>
</feature>
<feature type="transmembrane region" description="Helical" evidence="2">
    <location>
        <begin position="77"/>
        <end position="99"/>
    </location>
</feature>
<accession>A0ABW7JMR6</accession>
<keyword evidence="2" id="KW-1133">Transmembrane helix</keyword>
<feature type="transmembrane region" description="Helical" evidence="2">
    <location>
        <begin position="249"/>
        <end position="269"/>
    </location>
</feature>
<name>A0ABW7JMR6_9NOCA</name>
<proteinExistence type="predicted"/>
<dbReference type="RefSeq" id="WP_395113889.1">
    <property type="nucleotide sequence ID" value="NZ_JBIMSO010000039.1"/>
</dbReference>
<keyword evidence="2" id="KW-0472">Membrane</keyword>
<gene>
    <name evidence="3" type="ORF">ACHIPZ_09305</name>
</gene>
<evidence type="ECO:0000256" key="2">
    <source>
        <dbReference type="SAM" id="Phobius"/>
    </source>
</evidence>
<dbReference type="Proteomes" id="UP001609175">
    <property type="component" value="Unassembled WGS sequence"/>
</dbReference>
<evidence type="ECO:0000313" key="3">
    <source>
        <dbReference type="EMBL" id="MFH5208396.1"/>
    </source>
</evidence>
<feature type="compositionally biased region" description="Low complexity" evidence="1">
    <location>
        <begin position="16"/>
        <end position="32"/>
    </location>
</feature>